<dbReference type="Pfam" id="PF00589">
    <property type="entry name" value="Phage_integrase"/>
    <property type="match status" value="1"/>
</dbReference>
<dbReference type="InterPro" id="IPR010998">
    <property type="entry name" value="Integrase_recombinase_N"/>
</dbReference>
<keyword evidence="2" id="KW-0229">DNA integration</keyword>
<protein>
    <submittedName>
        <fullName evidence="6">Site-specific integrase</fullName>
    </submittedName>
</protein>
<dbReference type="Proteomes" id="UP000307378">
    <property type="component" value="Unassembled WGS sequence"/>
</dbReference>
<dbReference type="RefSeq" id="WP_136542666.1">
    <property type="nucleotide sequence ID" value="NZ_STGU01000012.1"/>
</dbReference>
<dbReference type="InterPro" id="IPR002104">
    <property type="entry name" value="Integrase_catalytic"/>
</dbReference>
<evidence type="ECO:0000313" key="6">
    <source>
        <dbReference type="EMBL" id="THV32960.1"/>
    </source>
</evidence>
<dbReference type="PROSITE" id="PS51898">
    <property type="entry name" value="TYR_RECOMBINASE"/>
    <property type="match status" value="1"/>
</dbReference>
<evidence type="ECO:0000256" key="4">
    <source>
        <dbReference type="ARBA" id="ARBA00023172"/>
    </source>
</evidence>
<dbReference type="Gene3D" id="1.10.150.130">
    <property type="match status" value="1"/>
</dbReference>
<sequence>MPVELKQDGKPSKWVVYFYNEEGKRTSRTFTQRAKALGFEKTAKAERKETTGKNKPLLKGQLTYGDLIDTYIRDSKIGRDGNDPWKASTARKAEEDRNVIRRFLPDETLVRDLTPKKIRELRMALQESGYSKPTIVGVFKQVKAALAYAVVMEIIPANPSAGITIKMKNANAQSGALKMEMFSKEEAQAILTNAATLRDKAIAPVRFGRNAGQPRKNGHTKRNLWLVPYVLFETGIRVGELLALEWDRINFDQGEMLINQAIIKEEKEPTWVKSEAGQRTLILSRGLLAALQEKKEQDGDTRFVFETTTGKAYDYDALKKYWKDLLSVADVPHGGFHKCRHYYASRLIEAGVDLKVLTTNMGHADPAFTLRVYGHLFNDRDTRDKKRQIAEQLSTLAA</sequence>
<dbReference type="PANTHER" id="PTHR30349:SF64">
    <property type="entry name" value="PROPHAGE INTEGRASE INTD-RELATED"/>
    <property type="match status" value="1"/>
</dbReference>
<evidence type="ECO:0000259" key="5">
    <source>
        <dbReference type="PROSITE" id="PS51898"/>
    </source>
</evidence>
<evidence type="ECO:0000256" key="1">
    <source>
        <dbReference type="ARBA" id="ARBA00008857"/>
    </source>
</evidence>
<dbReference type="InterPro" id="IPR013762">
    <property type="entry name" value="Integrase-like_cat_sf"/>
</dbReference>
<dbReference type="Gene3D" id="1.10.443.10">
    <property type="entry name" value="Intergrase catalytic core"/>
    <property type="match status" value="1"/>
</dbReference>
<comment type="similarity">
    <text evidence="1">Belongs to the 'phage' integrase family.</text>
</comment>
<proteinExistence type="inferred from homology"/>
<evidence type="ECO:0000313" key="7">
    <source>
        <dbReference type="Proteomes" id="UP000307378"/>
    </source>
</evidence>
<evidence type="ECO:0000256" key="3">
    <source>
        <dbReference type="ARBA" id="ARBA00023125"/>
    </source>
</evidence>
<dbReference type="PANTHER" id="PTHR30349">
    <property type="entry name" value="PHAGE INTEGRASE-RELATED"/>
    <property type="match status" value="1"/>
</dbReference>
<dbReference type="GO" id="GO:0015074">
    <property type="term" value="P:DNA integration"/>
    <property type="evidence" value="ECO:0007669"/>
    <property type="project" value="UniProtKB-KW"/>
</dbReference>
<dbReference type="AlphaFoldDB" id="A0A4S8PPK7"/>
<feature type="domain" description="Tyr recombinase" evidence="5">
    <location>
        <begin position="177"/>
        <end position="386"/>
    </location>
</feature>
<dbReference type="EMBL" id="STGU01000012">
    <property type="protein sequence ID" value="THV32960.1"/>
    <property type="molecule type" value="Genomic_DNA"/>
</dbReference>
<dbReference type="GO" id="GO:0003677">
    <property type="term" value="F:DNA binding"/>
    <property type="evidence" value="ECO:0007669"/>
    <property type="project" value="UniProtKB-KW"/>
</dbReference>
<name>A0A4S8PPK7_9HYPH</name>
<comment type="caution">
    <text evidence="6">The sequence shown here is derived from an EMBL/GenBank/DDBJ whole genome shotgun (WGS) entry which is preliminary data.</text>
</comment>
<dbReference type="GO" id="GO:0006310">
    <property type="term" value="P:DNA recombination"/>
    <property type="evidence" value="ECO:0007669"/>
    <property type="project" value="UniProtKB-KW"/>
</dbReference>
<dbReference type="SUPFAM" id="SSF56349">
    <property type="entry name" value="DNA breaking-rejoining enzymes"/>
    <property type="match status" value="1"/>
</dbReference>
<dbReference type="InterPro" id="IPR050090">
    <property type="entry name" value="Tyrosine_recombinase_XerCD"/>
</dbReference>
<accession>A0A4S8PPK7</accession>
<dbReference type="CDD" id="cd01189">
    <property type="entry name" value="INT_ICEBs1_C_like"/>
    <property type="match status" value="1"/>
</dbReference>
<dbReference type="InterPro" id="IPR011010">
    <property type="entry name" value="DNA_brk_join_enz"/>
</dbReference>
<keyword evidence="4" id="KW-0233">DNA recombination</keyword>
<organism evidence="6 7">
    <name type="scientific">Rhizobium rosettiformans W3</name>
    <dbReference type="NCBI Taxonomy" id="538378"/>
    <lineage>
        <taxon>Bacteria</taxon>
        <taxon>Pseudomonadati</taxon>
        <taxon>Pseudomonadota</taxon>
        <taxon>Alphaproteobacteria</taxon>
        <taxon>Hyphomicrobiales</taxon>
        <taxon>Rhizobiaceae</taxon>
        <taxon>Rhizobium/Agrobacterium group</taxon>
        <taxon>Rhizobium</taxon>
    </lineage>
</organism>
<evidence type="ECO:0000256" key="2">
    <source>
        <dbReference type="ARBA" id="ARBA00022908"/>
    </source>
</evidence>
<gene>
    <name evidence="6" type="ORF">FAA86_18895</name>
</gene>
<reference evidence="6 7" key="1">
    <citation type="submission" date="2019-04" db="EMBL/GenBank/DDBJ databases">
        <title>genome sequence of strain W3.</title>
        <authorList>
            <person name="Gao J."/>
            <person name="Sun J."/>
        </authorList>
    </citation>
    <scope>NUCLEOTIDE SEQUENCE [LARGE SCALE GENOMIC DNA]</scope>
    <source>
        <strain evidence="6 7">W3</strain>
    </source>
</reference>
<keyword evidence="3" id="KW-0238">DNA-binding</keyword>